<feature type="compositionally biased region" description="Basic and acidic residues" evidence="1">
    <location>
        <begin position="198"/>
        <end position="222"/>
    </location>
</feature>
<keyword evidence="3" id="KW-1185">Reference proteome</keyword>
<dbReference type="PANTHER" id="PTHR28674">
    <property type="entry name" value="SIMILAR TO DNA SEGMENT, CHR 10, WAYNE STATE UNIVERSITY 102,-EXPRESSED"/>
    <property type="match status" value="1"/>
</dbReference>
<evidence type="ECO:0000256" key="1">
    <source>
        <dbReference type="SAM" id="MobiDB-lite"/>
    </source>
</evidence>
<dbReference type="PANTHER" id="PTHR28674:SF1">
    <property type="entry name" value="NOP PROTEIN CHAPERONE 1"/>
    <property type="match status" value="1"/>
</dbReference>
<organism evidence="2 3">
    <name type="scientific">Anisodus tanguticus</name>
    <dbReference type="NCBI Taxonomy" id="243964"/>
    <lineage>
        <taxon>Eukaryota</taxon>
        <taxon>Viridiplantae</taxon>
        <taxon>Streptophyta</taxon>
        <taxon>Embryophyta</taxon>
        <taxon>Tracheophyta</taxon>
        <taxon>Spermatophyta</taxon>
        <taxon>Magnoliopsida</taxon>
        <taxon>eudicotyledons</taxon>
        <taxon>Gunneridae</taxon>
        <taxon>Pentapetalae</taxon>
        <taxon>asterids</taxon>
        <taxon>lamiids</taxon>
        <taxon>Solanales</taxon>
        <taxon>Solanaceae</taxon>
        <taxon>Solanoideae</taxon>
        <taxon>Hyoscyameae</taxon>
        <taxon>Anisodus</taxon>
    </lineage>
</organism>
<dbReference type="InterPro" id="IPR027921">
    <property type="entry name" value="NOPCHAP1"/>
</dbReference>
<gene>
    <name evidence="2" type="ORF">RND71_009736</name>
</gene>
<name>A0AAE1SID9_9SOLA</name>
<proteinExistence type="predicted"/>
<dbReference type="Proteomes" id="UP001291623">
    <property type="component" value="Unassembled WGS sequence"/>
</dbReference>
<evidence type="ECO:0000313" key="2">
    <source>
        <dbReference type="EMBL" id="KAK4370261.1"/>
    </source>
</evidence>
<comment type="caution">
    <text evidence="2">The sequence shown here is derived from an EMBL/GenBank/DDBJ whole genome shotgun (WGS) entry which is preliminary data.</text>
</comment>
<sequence>MNIKGVTAFFQDLTWFQQSGIVKVCLNSDVIIKHIGDHQLLALGSDMQSNSKDLLHLEAEASSLESKLLFCNGDGGSQSLNLKPDLSDKKPNISSVPESQVLTKVKDFLGVFLENTRKVELEAKKNPEKYDIEALTGEESEYIEMDLMLGVAELQTQEAVSAAESAIASYQPVIDLTTSDNETESEDSSDEDNEDDIHDSSTSKSYDDDGEESKPTEKDSPKKAMKRKRQPVNRANIVELS</sequence>
<reference evidence="2" key="1">
    <citation type="submission" date="2023-12" db="EMBL/GenBank/DDBJ databases">
        <title>Genome assembly of Anisodus tanguticus.</title>
        <authorList>
            <person name="Wang Y.-J."/>
        </authorList>
    </citation>
    <scope>NUCLEOTIDE SEQUENCE</scope>
    <source>
        <strain evidence="2">KB-2021</strain>
        <tissue evidence="2">Leaf</tissue>
    </source>
</reference>
<dbReference type="GO" id="GO:0062064">
    <property type="term" value="F:box C/D methylation guide snoRNP complex binding"/>
    <property type="evidence" value="ECO:0007669"/>
    <property type="project" value="TreeGrafter"/>
</dbReference>
<feature type="region of interest" description="Disordered" evidence="1">
    <location>
        <begin position="173"/>
        <end position="241"/>
    </location>
</feature>
<accession>A0AAE1SID9</accession>
<protein>
    <submittedName>
        <fullName evidence="2">Uncharacterized protein</fullName>
    </submittedName>
</protein>
<dbReference type="EMBL" id="JAVYJV010000005">
    <property type="protein sequence ID" value="KAK4370261.1"/>
    <property type="molecule type" value="Genomic_DNA"/>
</dbReference>
<feature type="compositionally biased region" description="Acidic residues" evidence="1">
    <location>
        <begin position="181"/>
        <end position="197"/>
    </location>
</feature>
<dbReference type="GO" id="GO:0000492">
    <property type="term" value="P:box C/D snoRNP assembly"/>
    <property type="evidence" value="ECO:0007669"/>
    <property type="project" value="InterPro"/>
</dbReference>
<evidence type="ECO:0000313" key="3">
    <source>
        <dbReference type="Proteomes" id="UP001291623"/>
    </source>
</evidence>
<dbReference type="AlphaFoldDB" id="A0AAE1SID9"/>
<dbReference type="Pfam" id="PF15370">
    <property type="entry name" value="NOPCHAP1"/>
    <property type="match status" value="1"/>
</dbReference>